<evidence type="ECO:0000313" key="2">
    <source>
        <dbReference type="EMBL" id="RDX78686.1"/>
    </source>
</evidence>
<reference evidence="2" key="1">
    <citation type="submission" date="2018-05" db="EMBL/GenBank/DDBJ databases">
        <title>Draft genome of Mucuna pruriens seed.</title>
        <authorList>
            <person name="Nnadi N.E."/>
            <person name="Vos R."/>
            <person name="Hasami M.H."/>
            <person name="Devisetty U.K."/>
            <person name="Aguiy J.C."/>
        </authorList>
    </citation>
    <scope>NUCLEOTIDE SEQUENCE [LARGE SCALE GENOMIC DNA]</scope>
    <source>
        <strain evidence="2">JCA_2017</strain>
    </source>
</reference>
<name>A0A371FK68_MUCPR</name>
<dbReference type="InterPro" id="IPR054722">
    <property type="entry name" value="PolX-like_BBD"/>
</dbReference>
<comment type="caution">
    <text evidence="2">The sequence shown here is derived from an EMBL/GenBank/DDBJ whole genome shotgun (WGS) entry which is preliminary data.</text>
</comment>
<dbReference type="Proteomes" id="UP000257109">
    <property type="component" value="Unassembled WGS sequence"/>
</dbReference>
<feature type="domain" description="Retrovirus-related Pol polyprotein from transposon TNT 1-94-like beta-barrel" evidence="1">
    <location>
        <begin position="72"/>
        <end position="146"/>
    </location>
</feature>
<dbReference type="AlphaFoldDB" id="A0A371FK68"/>
<gene>
    <name evidence="2" type="ORF">CR513_40998</name>
</gene>
<accession>A0A371FK68</accession>
<dbReference type="Pfam" id="PF22936">
    <property type="entry name" value="Pol_BBD"/>
    <property type="match status" value="1"/>
</dbReference>
<sequence length="189" mass="21353">MVNLPIVSWDKKENHMEEHLEKVVSLSQEEIERRRAIFSNLEKPSGTCTLAYSCMLPLSFGFNISKALLSLWVLDSRATDHMTPSSKYFSTYSPCPNNKKIATTDGTLVTVVGIGYIQINPSITLKDVLHVPKLSTNLVFVQKLTNDLSCIDKELGRMIGRARERNDLYLLEEPSVPKKKKQSYSCQSL</sequence>
<dbReference type="OrthoDB" id="1749787at2759"/>
<proteinExistence type="predicted"/>
<evidence type="ECO:0000313" key="3">
    <source>
        <dbReference type="Proteomes" id="UP000257109"/>
    </source>
</evidence>
<feature type="non-terminal residue" evidence="2">
    <location>
        <position position="1"/>
    </location>
</feature>
<dbReference type="EMBL" id="QJKJ01008782">
    <property type="protein sequence ID" value="RDX78686.1"/>
    <property type="molecule type" value="Genomic_DNA"/>
</dbReference>
<keyword evidence="3" id="KW-1185">Reference proteome</keyword>
<protein>
    <recommendedName>
        <fullName evidence="1">Retrovirus-related Pol polyprotein from transposon TNT 1-94-like beta-barrel domain-containing protein</fullName>
    </recommendedName>
</protein>
<organism evidence="2 3">
    <name type="scientific">Mucuna pruriens</name>
    <name type="common">Velvet bean</name>
    <name type="synonym">Dolichos pruriens</name>
    <dbReference type="NCBI Taxonomy" id="157652"/>
    <lineage>
        <taxon>Eukaryota</taxon>
        <taxon>Viridiplantae</taxon>
        <taxon>Streptophyta</taxon>
        <taxon>Embryophyta</taxon>
        <taxon>Tracheophyta</taxon>
        <taxon>Spermatophyta</taxon>
        <taxon>Magnoliopsida</taxon>
        <taxon>eudicotyledons</taxon>
        <taxon>Gunneridae</taxon>
        <taxon>Pentapetalae</taxon>
        <taxon>rosids</taxon>
        <taxon>fabids</taxon>
        <taxon>Fabales</taxon>
        <taxon>Fabaceae</taxon>
        <taxon>Papilionoideae</taxon>
        <taxon>50 kb inversion clade</taxon>
        <taxon>NPAAA clade</taxon>
        <taxon>indigoferoid/millettioid clade</taxon>
        <taxon>Phaseoleae</taxon>
        <taxon>Mucuna</taxon>
    </lineage>
</organism>
<evidence type="ECO:0000259" key="1">
    <source>
        <dbReference type="Pfam" id="PF22936"/>
    </source>
</evidence>